<keyword evidence="3" id="KW-1185">Reference proteome</keyword>
<evidence type="ECO:0000313" key="3">
    <source>
        <dbReference type="Proteomes" id="UP001597326"/>
    </source>
</evidence>
<comment type="caution">
    <text evidence="2">The sequence shown here is derived from an EMBL/GenBank/DDBJ whole genome shotgun (WGS) entry which is preliminary data.</text>
</comment>
<protein>
    <submittedName>
        <fullName evidence="2">Uncharacterized protein</fullName>
    </submittedName>
</protein>
<dbReference type="Proteomes" id="UP001597326">
    <property type="component" value="Unassembled WGS sequence"/>
</dbReference>
<evidence type="ECO:0000256" key="1">
    <source>
        <dbReference type="SAM" id="Phobius"/>
    </source>
</evidence>
<sequence>MVMVLAVLAGASATVALAVRHHGLSEIIVTGVNVGLLAVACLALVVARSQAVAARAANALTEQARQEAAAKEREAAAQAIADSQRATRPYLWADLVPGIAGPPTWDLVIHNTGRTPAREVILEPEPWPAMGDKLGDRLREQLPRPFDLPPGASLRLAWRIAHEDDEPGNVDQPAGMPDETTLTLRYRGDDPLLAPFSETRLLDLPTRAGIIPAPREGAVAGGTDLYGVLKNINYAVRSLGGHVAELRR</sequence>
<name>A0ABW4RU90_9ACTN</name>
<evidence type="ECO:0000313" key="2">
    <source>
        <dbReference type="EMBL" id="MFD1889742.1"/>
    </source>
</evidence>
<feature type="transmembrane region" description="Helical" evidence="1">
    <location>
        <begin position="28"/>
        <end position="47"/>
    </location>
</feature>
<keyword evidence="1" id="KW-1133">Transmembrane helix</keyword>
<reference evidence="3" key="1">
    <citation type="journal article" date="2019" name="Int. J. Syst. Evol. Microbiol.">
        <title>The Global Catalogue of Microorganisms (GCM) 10K type strain sequencing project: providing services to taxonomists for standard genome sequencing and annotation.</title>
        <authorList>
            <consortium name="The Broad Institute Genomics Platform"/>
            <consortium name="The Broad Institute Genome Sequencing Center for Infectious Disease"/>
            <person name="Wu L."/>
            <person name="Ma J."/>
        </authorList>
    </citation>
    <scope>NUCLEOTIDE SEQUENCE [LARGE SCALE GENOMIC DNA]</scope>
    <source>
        <strain evidence="3">CAIM 431</strain>
    </source>
</reference>
<organism evidence="2 3">
    <name type="scientific">Luteococcus peritonei</name>
    <dbReference type="NCBI Taxonomy" id="88874"/>
    <lineage>
        <taxon>Bacteria</taxon>
        <taxon>Bacillati</taxon>
        <taxon>Actinomycetota</taxon>
        <taxon>Actinomycetes</taxon>
        <taxon>Propionibacteriales</taxon>
        <taxon>Propionibacteriaceae</taxon>
        <taxon>Luteococcus</taxon>
    </lineage>
</organism>
<dbReference type="EMBL" id="JBHUFZ010000015">
    <property type="protein sequence ID" value="MFD1889742.1"/>
    <property type="molecule type" value="Genomic_DNA"/>
</dbReference>
<dbReference type="RefSeq" id="WP_343873354.1">
    <property type="nucleotide sequence ID" value="NZ_BAAAIX010000016.1"/>
</dbReference>
<keyword evidence="1" id="KW-0472">Membrane</keyword>
<keyword evidence="1" id="KW-0812">Transmembrane</keyword>
<accession>A0ABW4RU90</accession>
<proteinExistence type="predicted"/>
<gene>
    <name evidence="2" type="ORF">ACFSCS_05985</name>
</gene>